<feature type="region of interest" description="Disordered" evidence="1">
    <location>
        <begin position="40"/>
        <end position="69"/>
    </location>
</feature>
<comment type="caution">
    <text evidence="2">The sequence shown here is derived from an EMBL/GenBank/DDBJ whole genome shotgun (WGS) entry which is preliminary data.</text>
</comment>
<evidence type="ECO:0000313" key="2">
    <source>
        <dbReference type="EMBL" id="KIF83251.1"/>
    </source>
</evidence>
<sequence>MMMGQTLVRAYDHFTDAQGAREALLGSGFAPDSVHLDSIMDEAGPVEGNGVIDTKDMGRGPGSKPGPFIMSREVRTDAYNNADPVWRGTFVLTVDADDERQRSLASDIMERYAADAGGLPPRGRS</sequence>
<dbReference type="Proteomes" id="UP000031572">
    <property type="component" value="Unassembled WGS sequence"/>
</dbReference>
<dbReference type="AlphaFoldDB" id="A0A0C2BZ08"/>
<protein>
    <submittedName>
        <fullName evidence="2">Uncharacterized protein</fullName>
    </submittedName>
</protein>
<gene>
    <name evidence="2" type="ORF">TSA66_24370</name>
</gene>
<evidence type="ECO:0000313" key="3">
    <source>
        <dbReference type="Proteomes" id="UP000031572"/>
    </source>
</evidence>
<dbReference type="EMBL" id="JWJG01000028">
    <property type="protein sequence ID" value="KIF83251.1"/>
    <property type="molecule type" value="Genomic_DNA"/>
</dbReference>
<accession>A0A0C2BZ08</accession>
<proteinExistence type="predicted"/>
<keyword evidence="3" id="KW-1185">Reference proteome</keyword>
<reference evidence="2 3" key="1">
    <citation type="submission" date="2014-12" db="EMBL/GenBank/DDBJ databases">
        <title>Denitrispirillum autotrophicum gen. nov., sp. nov., Denitrifying, Facultatively Autotrophic Bacteria Isolated from Rice Paddy Soil.</title>
        <authorList>
            <person name="Ishii S."/>
            <person name="Ashida N."/>
            <person name="Ohno H."/>
            <person name="Otsuka S."/>
            <person name="Yokota A."/>
            <person name="Senoo K."/>
        </authorList>
    </citation>
    <scope>NUCLEOTIDE SEQUENCE [LARGE SCALE GENOMIC DNA]</scope>
    <source>
        <strain evidence="2 3">TSA66</strain>
    </source>
</reference>
<name>A0A0C2BZ08_9BURK</name>
<dbReference type="STRING" id="709839.TSA66_24370"/>
<evidence type="ECO:0000256" key="1">
    <source>
        <dbReference type="SAM" id="MobiDB-lite"/>
    </source>
</evidence>
<organism evidence="2 3">
    <name type="scientific">Noviherbaspirillum autotrophicum</name>
    <dbReference type="NCBI Taxonomy" id="709839"/>
    <lineage>
        <taxon>Bacteria</taxon>
        <taxon>Pseudomonadati</taxon>
        <taxon>Pseudomonadota</taxon>
        <taxon>Betaproteobacteria</taxon>
        <taxon>Burkholderiales</taxon>
        <taxon>Oxalobacteraceae</taxon>
        <taxon>Noviherbaspirillum</taxon>
    </lineage>
</organism>